<dbReference type="InterPro" id="IPR017853">
    <property type="entry name" value="GH"/>
</dbReference>
<evidence type="ECO:0000256" key="1">
    <source>
        <dbReference type="ARBA" id="ARBA00001412"/>
    </source>
</evidence>
<dbReference type="InterPro" id="IPR006101">
    <property type="entry name" value="Glyco_hydro_2"/>
</dbReference>
<dbReference type="InterPro" id="IPR013783">
    <property type="entry name" value="Ig-like_fold"/>
</dbReference>
<dbReference type="Gene3D" id="2.60.40.10">
    <property type="entry name" value="Immunoglobulins"/>
    <property type="match status" value="2"/>
</dbReference>
<evidence type="ECO:0000313" key="10">
    <source>
        <dbReference type="EMBL" id="MEK0306830.1"/>
    </source>
</evidence>
<evidence type="ECO:0000256" key="4">
    <source>
        <dbReference type="ARBA" id="ARBA00013303"/>
    </source>
</evidence>
<keyword evidence="5 8" id="KW-0378">Hydrolase</keyword>
<proteinExistence type="inferred from homology"/>
<dbReference type="Pfam" id="PF00703">
    <property type="entry name" value="Glyco_hydro_2"/>
    <property type="match status" value="1"/>
</dbReference>
<dbReference type="SMART" id="SM01038">
    <property type="entry name" value="Bgal_small_N"/>
    <property type="match status" value="1"/>
</dbReference>
<dbReference type="PANTHER" id="PTHR46323:SF2">
    <property type="entry name" value="BETA-GALACTOSIDASE"/>
    <property type="match status" value="1"/>
</dbReference>
<organism evidence="10 11">
    <name type="scientific">Bifidobacterium favimelis</name>
    <dbReference type="NCBI Taxonomy" id="3122979"/>
    <lineage>
        <taxon>Bacteria</taxon>
        <taxon>Bacillati</taxon>
        <taxon>Actinomycetota</taxon>
        <taxon>Actinomycetes</taxon>
        <taxon>Bifidobacteriales</taxon>
        <taxon>Bifidobacteriaceae</taxon>
        <taxon>Bifidobacterium</taxon>
    </lineage>
</organism>
<dbReference type="SUPFAM" id="SSF49303">
    <property type="entry name" value="beta-Galactosidase/glucuronidase domain"/>
    <property type="match status" value="2"/>
</dbReference>
<comment type="similarity">
    <text evidence="2 8">Belongs to the glycosyl hydrolase 2 family.</text>
</comment>
<dbReference type="InterPro" id="IPR050347">
    <property type="entry name" value="Bact_Beta-galactosidase"/>
</dbReference>
<evidence type="ECO:0000256" key="5">
    <source>
        <dbReference type="ARBA" id="ARBA00022801"/>
    </source>
</evidence>
<dbReference type="Pfam" id="PF02836">
    <property type="entry name" value="Glyco_hydro_2_C"/>
    <property type="match status" value="1"/>
</dbReference>
<dbReference type="PROSITE" id="PS00608">
    <property type="entry name" value="GLYCOSYL_HYDROL_F2_2"/>
    <property type="match status" value="1"/>
</dbReference>
<dbReference type="PANTHER" id="PTHR46323">
    <property type="entry name" value="BETA-GALACTOSIDASE"/>
    <property type="match status" value="1"/>
</dbReference>
<dbReference type="GO" id="GO:0016787">
    <property type="term" value="F:hydrolase activity"/>
    <property type="evidence" value="ECO:0007669"/>
    <property type="project" value="UniProtKB-KW"/>
</dbReference>
<dbReference type="InterPro" id="IPR011013">
    <property type="entry name" value="Gal_mutarotase_sf_dom"/>
</dbReference>
<evidence type="ECO:0000256" key="7">
    <source>
        <dbReference type="ARBA" id="ARBA00032230"/>
    </source>
</evidence>
<evidence type="ECO:0000256" key="6">
    <source>
        <dbReference type="ARBA" id="ARBA00023295"/>
    </source>
</evidence>
<keyword evidence="6 8" id="KW-0326">Glycosidase</keyword>
<evidence type="ECO:0000313" key="11">
    <source>
        <dbReference type="Proteomes" id="UP001373159"/>
    </source>
</evidence>
<dbReference type="Pfam" id="PF16353">
    <property type="entry name" value="LacZ_4"/>
    <property type="match status" value="1"/>
</dbReference>
<dbReference type="Gene3D" id="2.60.120.260">
    <property type="entry name" value="Galactose-binding domain-like"/>
    <property type="match status" value="1"/>
</dbReference>
<dbReference type="InterPro" id="IPR006103">
    <property type="entry name" value="Glyco_hydro_2_cat"/>
</dbReference>
<gene>
    <name evidence="10" type="ORF">V8P97_05055</name>
</gene>
<evidence type="ECO:0000256" key="2">
    <source>
        <dbReference type="ARBA" id="ARBA00007401"/>
    </source>
</evidence>
<dbReference type="EMBL" id="JBANBB010000001">
    <property type="protein sequence ID" value="MEK0306830.1"/>
    <property type="molecule type" value="Genomic_DNA"/>
</dbReference>
<dbReference type="Proteomes" id="UP001373159">
    <property type="component" value="Unassembled WGS sequence"/>
</dbReference>
<dbReference type="Pfam" id="PF02837">
    <property type="entry name" value="Glyco_hydro_2_N"/>
    <property type="match status" value="1"/>
</dbReference>
<dbReference type="Pfam" id="PF02929">
    <property type="entry name" value="Bgal_small_N"/>
    <property type="match status" value="1"/>
</dbReference>
<keyword evidence="11" id="KW-1185">Reference proteome</keyword>
<evidence type="ECO:0000259" key="9">
    <source>
        <dbReference type="SMART" id="SM01038"/>
    </source>
</evidence>
<reference evidence="10 11" key="1">
    <citation type="submission" date="2024-02" db="EMBL/GenBank/DDBJ databases">
        <title>Bifidobacterium honeyensis sp. nov., isolated from the comb honey.</title>
        <authorList>
            <person name="Liu W."/>
            <person name="Li Y."/>
        </authorList>
    </citation>
    <scope>NUCLEOTIDE SEQUENCE [LARGE SCALE GENOMIC DNA]</scope>
    <source>
        <strain evidence="10 11">IMAU50988</strain>
    </source>
</reference>
<accession>A0ABU8ZPE2</accession>
<dbReference type="InterPro" id="IPR006104">
    <property type="entry name" value="Glyco_hydro_2_N"/>
</dbReference>
<dbReference type="PROSITE" id="PS00719">
    <property type="entry name" value="GLYCOSYL_HYDROL_F2_1"/>
    <property type="match status" value="1"/>
</dbReference>
<dbReference type="InterPro" id="IPR023232">
    <property type="entry name" value="Glyco_hydro_2_AS"/>
</dbReference>
<evidence type="ECO:0000256" key="8">
    <source>
        <dbReference type="RuleBase" id="RU361154"/>
    </source>
</evidence>
<dbReference type="SUPFAM" id="SSF49785">
    <property type="entry name" value="Galactose-binding domain-like"/>
    <property type="match status" value="1"/>
</dbReference>
<dbReference type="InterPro" id="IPR032312">
    <property type="entry name" value="LacZ_4"/>
</dbReference>
<dbReference type="SUPFAM" id="SSF74650">
    <property type="entry name" value="Galactose mutarotase-like"/>
    <property type="match status" value="1"/>
</dbReference>
<comment type="catalytic activity">
    <reaction evidence="1 8">
        <text>Hydrolysis of terminal non-reducing beta-D-galactose residues in beta-D-galactosides.</text>
        <dbReference type="EC" id="3.2.1.23"/>
    </reaction>
</comment>
<sequence>MFIKPFYEDTQTLHVGTVPSRAYFIPASIPMDVRGDLRRGSDRFLDLDGSWSFRYFESIYDLDEEVEEARQEGDGAFCDGGFGPQADGRDVWSPMDVPSVWQTQGYDNNQYTNYEYPFPFDPPRVPKDDPCGVYLRDFDYRTERCAPRAFLNFEGVDSCFYVWLNGHFVGYSQVSHSTSEFELTHLLREGGNQLAVLVLKWCDGSYLEDQDKFRMSGIFRDVYILRRPTVSIRDYFVHTDLSDGMDKARLSVDADLEAAGGDGGPVRVEARLYDPSGRQVGLDCSQVQVEDPPSGAGTTTLSMEVRDPILWNAEEPELYRLELLLDLGAGRSETITDYIGIRRVDVDGQVVKVNGRPIKIHGVNRHDGDPVTGFAIDQGQMMRDLTLMKEHNVNAIRTSHYPNAPQYYSLFDRLGFYVIAEADMESHGVESLYREEGERQEDHWNGLISDDPAFTGAIVDRVQRSVERDKNHPCIIIWSMGNESGYGCGFEAALAWTKGRDPSRLTHYESAINGSPRTDLDYSNLDLFSRMYPSIRQIEDYFTPEGPHGTSRNGDDGDGGRRPYFLCEFCHAMGLGPGDLEDYFKVIQKHPGILGGCIWEWADHAIYQGRDLEGHQVYTYGGDHGEFPHAGNFCMDGLVYPDRRPHTGLMEFKNVYRPARVVSFDRDRMTLRLHNYMDFRYLDDYLTVSWALLKDGETVDRGRLDGAGLRAALHIAPHEEGDVALPSIDWPEKGKVTLLVRYALKEGSQVLPKGHPLGFDELGAAELGLEARPNGLVRTVIASGDRGRGAGLPPRVHESARCFDVEGEGWRYLFDRRTGMFDSIDVSGRPILDRPMEVNTWRAPTDNDQGVKGEWRRAHYDRTTTRALSSSCRVDPARSRVTIECDLEMVSPIIQPAGRIKLTWTITPAGGLDARMEVRRDPAFPPLPRFGLRLFLPKGMERVTYCGYGPYESYRDLHRASRYGVFSGTARGSVEHYLRPQENGSHWGCDYVMVEDSFTALQAVADSPFSFNCSPYSQEELTARGHDCDLAEDPSTVLCLDWAQAGIGSNSCGPALAPEYRLDDQAFTFGVHLRFQAK</sequence>
<dbReference type="EC" id="3.2.1.23" evidence="3 8"/>
<comment type="caution">
    <text evidence="10">The sequence shown here is derived from an EMBL/GenBank/DDBJ whole genome shotgun (WGS) entry which is preliminary data.</text>
</comment>
<dbReference type="SUPFAM" id="SSF51445">
    <property type="entry name" value="(Trans)glycosidases"/>
    <property type="match status" value="1"/>
</dbReference>
<dbReference type="InterPro" id="IPR036156">
    <property type="entry name" value="Beta-gal/glucu_dom_sf"/>
</dbReference>
<dbReference type="PRINTS" id="PR00132">
    <property type="entry name" value="GLHYDRLASE2"/>
</dbReference>
<dbReference type="InterPro" id="IPR008979">
    <property type="entry name" value="Galactose-bd-like_sf"/>
</dbReference>
<feature type="domain" description="Beta galactosidase small chain/" evidence="9">
    <location>
        <begin position="804"/>
        <end position="1074"/>
    </location>
</feature>
<dbReference type="Gene3D" id="2.70.98.10">
    <property type="match status" value="1"/>
</dbReference>
<dbReference type="InterPro" id="IPR004199">
    <property type="entry name" value="B-gal_small/dom_5"/>
</dbReference>
<dbReference type="InterPro" id="IPR014718">
    <property type="entry name" value="GH-type_carb-bd"/>
</dbReference>
<dbReference type="RefSeq" id="WP_340469389.1">
    <property type="nucleotide sequence ID" value="NZ_JBANBB010000001.1"/>
</dbReference>
<dbReference type="InterPro" id="IPR023230">
    <property type="entry name" value="Glyco_hydro_2_CS"/>
</dbReference>
<protein>
    <recommendedName>
        <fullName evidence="4 8">Beta-galactosidase</fullName>
        <ecNumber evidence="3 8">3.2.1.23</ecNumber>
    </recommendedName>
    <alternativeName>
        <fullName evidence="7 8">Lactase</fullName>
    </alternativeName>
</protein>
<dbReference type="InterPro" id="IPR006102">
    <property type="entry name" value="Ig-like_GH2"/>
</dbReference>
<name>A0ABU8ZPE2_9BIFI</name>
<evidence type="ECO:0000256" key="3">
    <source>
        <dbReference type="ARBA" id="ARBA00012756"/>
    </source>
</evidence>
<dbReference type="Gene3D" id="3.20.20.80">
    <property type="entry name" value="Glycosidases"/>
    <property type="match status" value="1"/>
</dbReference>